<protein>
    <submittedName>
        <fullName evidence="1">Glycosyltransferase family 2 protein</fullName>
    </submittedName>
</protein>
<reference evidence="1 2" key="2">
    <citation type="submission" date="2018-03" db="EMBL/GenBank/DDBJ databases">
        <title>The ancient ancestry and fast evolution of plastids.</title>
        <authorList>
            <person name="Moore K.R."/>
            <person name="Magnabosco C."/>
            <person name="Momper L."/>
            <person name="Gold D.A."/>
            <person name="Bosak T."/>
            <person name="Fournier G.P."/>
        </authorList>
    </citation>
    <scope>NUCLEOTIDE SEQUENCE [LARGE SCALE GENOMIC DNA]</scope>
    <source>
        <strain evidence="1 2">CCAP 1448/3</strain>
    </source>
</reference>
<reference evidence="1 2" key="1">
    <citation type="submission" date="2018-02" db="EMBL/GenBank/DDBJ databases">
        <authorList>
            <person name="Cohen D.B."/>
            <person name="Kent A.D."/>
        </authorList>
    </citation>
    <scope>NUCLEOTIDE SEQUENCE [LARGE SCALE GENOMIC DNA]</scope>
    <source>
        <strain evidence="1 2">CCAP 1448/3</strain>
    </source>
</reference>
<dbReference type="SUPFAM" id="SSF53448">
    <property type="entry name" value="Nucleotide-diphospho-sugar transferases"/>
    <property type="match status" value="1"/>
</dbReference>
<evidence type="ECO:0000313" key="1">
    <source>
        <dbReference type="EMBL" id="PSB03070.1"/>
    </source>
</evidence>
<proteinExistence type="predicted"/>
<dbReference type="CDD" id="cd04186">
    <property type="entry name" value="GT_2_like_c"/>
    <property type="match status" value="1"/>
</dbReference>
<dbReference type="EMBL" id="PVWJ01000041">
    <property type="protein sequence ID" value="PSB03070.1"/>
    <property type="molecule type" value="Genomic_DNA"/>
</dbReference>
<evidence type="ECO:0000313" key="2">
    <source>
        <dbReference type="Proteomes" id="UP000238762"/>
    </source>
</evidence>
<dbReference type="Proteomes" id="UP000238762">
    <property type="component" value="Unassembled WGS sequence"/>
</dbReference>
<accession>A0A2T1C462</accession>
<dbReference type="Pfam" id="PF13641">
    <property type="entry name" value="Glyco_tranf_2_3"/>
    <property type="match status" value="1"/>
</dbReference>
<dbReference type="PANTHER" id="PTHR43179">
    <property type="entry name" value="RHAMNOSYLTRANSFERASE WBBL"/>
    <property type="match status" value="1"/>
</dbReference>
<dbReference type="AlphaFoldDB" id="A0A2T1C462"/>
<dbReference type="PANTHER" id="PTHR43179:SF7">
    <property type="entry name" value="RHAMNOSYLTRANSFERASE WBBL"/>
    <property type="match status" value="1"/>
</dbReference>
<gene>
    <name evidence="1" type="ORF">C7B64_10050</name>
</gene>
<comment type="caution">
    <text evidence="1">The sequence shown here is derived from an EMBL/GenBank/DDBJ whole genome shotgun (WGS) entry which is preliminary data.</text>
</comment>
<name>A0A2T1C462_9CYAN</name>
<dbReference type="Gene3D" id="3.90.550.10">
    <property type="entry name" value="Spore Coat Polysaccharide Biosynthesis Protein SpsA, Chain A"/>
    <property type="match status" value="1"/>
</dbReference>
<dbReference type="RefSeq" id="WP_106288516.1">
    <property type="nucleotide sequence ID" value="NZ_CAWNTC010000024.1"/>
</dbReference>
<keyword evidence="2" id="KW-1185">Reference proteome</keyword>
<keyword evidence="1" id="KW-0808">Transferase</keyword>
<sequence>MELAIIILNYKTPDLVVDCLFSLQDQEEVKQGRLIVVVVDNYSGDDSIEKIQKAIAQNSWEEWVKLVASPVNCGFSAGNNVGIKTVNADAYLLLNSDTIVRPNTVSAFLNCLSTHPEAGLISPRLEWPDGEPQISCFRYPTPASEAIASARTSVVTQLLKKYNVPIPVFDTPQEVEWTSFACVLIRQKVIEQIGYLDEGYFMYFEDIDYCRRAQAAGWKILHCPDARVVHLRGGSGSVKSDLATRKRPRAYLYASRARYFTKFYGQAGLWTANLLWMAGRAISLGRELIGNKEPHICDRQSQDIWINFLQPLKEPTLPTTKNS</sequence>
<dbReference type="InterPro" id="IPR029044">
    <property type="entry name" value="Nucleotide-diphossugar_trans"/>
</dbReference>
<dbReference type="GO" id="GO:0016740">
    <property type="term" value="F:transferase activity"/>
    <property type="evidence" value="ECO:0007669"/>
    <property type="project" value="UniProtKB-KW"/>
</dbReference>
<organism evidence="1 2">
    <name type="scientific">Merismopedia glauca CCAP 1448/3</name>
    <dbReference type="NCBI Taxonomy" id="1296344"/>
    <lineage>
        <taxon>Bacteria</taxon>
        <taxon>Bacillati</taxon>
        <taxon>Cyanobacteriota</taxon>
        <taxon>Cyanophyceae</taxon>
        <taxon>Synechococcales</taxon>
        <taxon>Merismopediaceae</taxon>
        <taxon>Merismopedia</taxon>
    </lineage>
</organism>
<dbReference type="OrthoDB" id="452659at2"/>